<evidence type="ECO:0000313" key="2">
    <source>
        <dbReference type="EMBL" id="GAA0464910.1"/>
    </source>
</evidence>
<evidence type="ECO:0000313" key="3">
    <source>
        <dbReference type="Proteomes" id="UP001500740"/>
    </source>
</evidence>
<dbReference type="PROSITE" id="PS51257">
    <property type="entry name" value="PROKAR_LIPOPROTEIN"/>
    <property type="match status" value="1"/>
</dbReference>
<feature type="signal peptide" evidence="1">
    <location>
        <begin position="1"/>
        <end position="19"/>
    </location>
</feature>
<protein>
    <recommendedName>
        <fullName evidence="4">DUF2291 family protein</fullName>
    </recommendedName>
</protein>
<comment type="caution">
    <text evidence="2">The sequence shown here is derived from an EMBL/GenBank/DDBJ whole genome shotgun (WGS) entry which is preliminary data.</text>
</comment>
<dbReference type="Proteomes" id="UP001500740">
    <property type="component" value="Unassembled WGS sequence"/>
</dbReference>
<proteinExistence type="predicted"/>
<gene>
    <name evidence="2" type="ORF">GCM10008935_20860</name>
</gene>
<dbReference type="RefSeq" id="WP_343783499.1">
    <property type="nucleotide sequence ID" value="NZ_BAAACZ010000017.1"/>
</dbReference>
<keyword evidence="3" id="KW-1185">Reference proteome</keyword>
<keyword evidence="1" id="KW-0732">Signal</keyword>
<dbReference type="EMBL" id="BAAACZ010000017">
    <property type="protein sequence ID" value="GAA0464910.1"/>
    <property type="molecule type" value="Genomic_DNA"/>
</dbReference>
<name>A0ABN1A0Z8_9BACI</name>
<evidence type="ECO:0008006" key="4">
    <source>
        <dbReference type="Google" id="ProtNLM"/>
    </source>
</evidence>
<feature type="chain" id="PRO_5045709978" description="DUF2291 family protein" evidence="1">
    <location>
        <begin position="20"/>
        <end position="195"/>
    </location>
</feature>
<reference evidence="2 3" key="1">
    <citation type="journal article" date="2019" name="Int. J. Syst. Evol. Microbiol.">
        <title>The Global Catalogue of Microorganisms (GCM) 10K type strain sequencing project: providing services to taxonomists for standard genome sequencing and annotation.</title>
        <authorList>
            <consortium name="The Broad Institute Genomics Platform"/>
            <consortium name="The Broad Institute Genome Sequencing Center for Infectious Disease"/>
            <person name="Wu L."/>
            <person name="Ma J."/>
        </authorList>
    </citation>
    <scope>NUCLEOTIDE SEQUENCE [LARGE SCALE GENOMIC DNA]</scope>
    <source>
        <strain evidence="2 3">JCM 14193</strain>
    </source>
</reference>
<evidence type="ECO:0000256" key="1">
    <source>
        <dbReference type="SAM" id="SignalP"/>
    </source>
</evidence>
<sequence length="195" mass="21589">MYKTVLFIIVALLTLSACNNDNTITSTDLSELENTILTVTSERSSVHEFNINDDYERVEVWVEKYVEGELVSGDSGGMRAGVQDDGYIIFGTEIDTDSKEFSYDLGVSSGGSIVSTKGNDLISEEQQTQASSWASKSSEEIPIDHEHELALAIATFTFSPDENMGMPADILSNFDEHKDQFDVAYVLKLEFLSEE</sequence>
<organism evidence="2 3">
    <name type="scientific">Alkalibacillus silvisoli</name>
    <dbReference type="NCBI Taxonomy" id="392823"/>
    <lineage>
        <taxon>Bacteria</taxon>
        <taxon>Bacillati</taxon>
        <taxon>Bacillota</taxon>
        <taxon>Bacilli</taxon>
        <taxon>Bacillales</taxon>
        <taxon>Bacillaceae</taxon>
        <taxon>Alkalibacillus</taxon>
    </lineage>
</organism>
<accession>A0ABN1A0Z8</accession>